<evidence type="ECO:0000259" key="10">
    <source>
        <dbReference type="Pfam" id="PF13906"/>
    </source>
</evidence>
<feature type="transmembrane region" description="Helical" evidence="9">
    <location>
        <begin position="400"/>
        <end position="426"/>
    </location>
</feature>
<dbReference type="FunFam" id="1.20.1740.10:FF:000035">
    <property type="entry name" value="Cationic amino acid transporter 5"/>
    <property type="match status" value="1"/>
</dbReference>
<dbReference type="PANTHER" id="PTHR43243:SF30">
    <property type="entry name" value="CATIONIC AMINO ACID TRANSPORTER 1-LIKE"/>
    <property type="match status" value="1"/>
</dbReference>
<feature type="region of interest" description="Disordered" evidence="8">
    <location>
        <begin position="1"/>
        <end position="105"/>
    </location>
</feature>
<feature type="transmembrane region" description="Helical" evidence="9">
    <location>
        <begin position="644"/>
        <end position="664"/>
    </location>
</feature>
<dbReference type="InterPro" id="IPR002293">
    <property type="entry name" value="AA/rel_permease1"/>
</dbReference>
<dbReference type="InterPro" id="IPR029485">
    <property type="entry name" value="CAT_C"/>
</dbReference>
<gene>
    <name evidence="11" type="ORF">E3N88_03391</name>
</gene>
<feature type="transmembrane region" description="Helical" evidence="9">
    <location>
        <begin position="498"/>
        <end position="517"/>
    </location>
</feature>
<evidence type="ECO:0000256" key="7">
    <source>
        <dbReference type="ARBA" id="ARBA00023136"/>
    </source>
</evidence>
<feature type="transmembrane region" description="Helical" evidence="9">
    <location>
        <begin position="207"/>
        <end position="229"/>
    </location>
</feature>
<evidence type="ECO:0000256" key="1">
    <source>
        <dbReference type="ARBA" id="ARBA00004141"/>
    </source>
</evidence>
<feature type="transmembrane region" description="Helical" evidence="9">
    <location>
        <begin position="367"/>
        <end position="388"/>
    </location>
</feature>
<evidence type="ECO:0000256" key="2">
    <source>
        <dbReference type="ARBA" id="ARBA00008572"/>
    </source>
</evidence>
<comment type="subcellular location">
    <subcellularLocation>
        <location evidence="1">Membrane</location>
        <topology evidence="1">Multi-pass membrane protein</topology>
    </subcellularLocation>
</comment>
<comment type="similarity">
    <text evidence="2">Belongs to the amino acid-polyamine-organocation (APC) superfamily. Cationic amino acid transporter (CAT) (TC 2.A.3.3) family.</text>
</comment>
<feature type="domain" description="Cationic amino acid transporter C-terminal" evidence="10">
    <location>
        <begin position="613"/>
        <end position="663"/>
    </location>
</feature>
<keyword evidence="6 9" id="KW-1133">Transmembrane helix</keyword>
<feature type="transmembrane region" description="Helical" evidence="9">
    <location>
        <begin position="174"/>
        <end position="195"/>
    </location>
</feature>
<dbReference type="Pfam" id="PF13906">
    <property type="entry name" value="AA_permease_C"/>
    <property type="match status" value="1"/>
</dbReference>
<evidence type="ECO:0000256" key="8">
    <source>
        <dbReference type="SAM" id="MobiDB-lite"/>
    </source>
</evidence>
<evidence type="ECO:0000313" key="12">
    <source>
        <dbReference type="Proteomes" id="UP000326396"/>
    </source>
</evidence>
<organism evidence="11 12">
    <name type="scientific">Mikania micrantha</name>
    <name type="common">bitter vine</name>
    <dbReference type="NCBI Taxonomy" id="192012"/>
    <lineage>
        <taxon>Eukaryota</taxon>
        <taxon>Viridiplantae</taxon>
        <taxon>Streptophyta</taxon>
        <taxon>Embryophyta</taxon>
        <taxon>Tracheophyta</taxon>
        <taxon>Spermatophyta</taxon>
        <taxon>Magnoliopsida</taxon>
        <taxon>eudicotyledons</taxon>
        <taxon>Gunneridae</taxon>
        <taxon>Pentapetalae</taxon>
        <taxon>asterids</taxon>
        <taxon>campanulids</taxon>
        <taxon>Asterales</taxon>
        <taxon>Asteraceae</taxon>
        <taxon>Asteroideae</taxon>
        <taxon>Heliantheae alliance</taxon>
        <taxon>Eupatorieae</taxon>
        <taxon>Mikania</taxon>
    </lineage>
</organism>
<dbReference type="GO" id="GO:0005886">
    <property type="term" value="C:plasma membrane"/>
    <property type="evidence" value="ECO:0007669"/>
    <property type="project" value="TreeGrafter"/>
</dbReference>
<dbReference type="AlphaFoldDB" id="A0A5N6Q6F2"/>
<accession>A0A5N6Q6F2</accession>
<dbReference type="Proteomes" id="UP000326396">
    <property type="component" value="Linkage Group LG1"/>
</dbReference>
<reference evidence="11 12" key="1">
    <citation type="submission" date="2019-05" db="EMBL/GenBank/DDBJ databases">
        <title>Mikania micrantha, genome provides insights into the molecular mechanism of rapid growth.</title>
        <authorList>
            <person name="Liu B."/>
        </authorList>
    </citation>
    <scope>NUCLEOTIDE SEQUENCE [LARGE SCALE GENOMIC DNA]</scope>
    <source>
        <strain evidence="11">NLD-2019</strain>
        <tissue evidence="11">Leaf</tissue>
    </source>
</reference>
<evidence type="ECO:0000256" key="6">
    <source>
        <dbReference type="ARBA" id="ARBA00022989"/>
    </source>
</evidence>
<feature type="transmembrane region" description="Helical" evidence="9">
    <location>
        <begin position="302"/>
        <end position="321"/>
    </location>
</feature>
<sequence>MADEQPHVTGNDNNSGGNNENISDIVNGNSNANDSSGAGNNENNSGTTNGNSNASGNSGGNGRDNDNGNGNRNGDNNSSFDNNNNNNNNASRDGNGDENDITDEHDIIGSNKKSCSCVKSDFFPEESFQSWSNYKKALMETRARLKERILARSSDDLEIHGMRSRSQNQMKRNLNWFDLIWFGVGAVMGAGVFVLTGEAAHDLAGPAVLISYLISGFAALLSVICYTEFAVDLPVAGGSFAYLRVELGDFVAFVAAGNILFEYVVAGASVSRSWTSYFATLCNYKPNEFRISIPSMGKGFEYWDPMAVVVSAIICIVASFSMKGSSRFNSIATIIHIGVLIFIIIAGSTKANLANFDPFAPFGIRGILKASTVIFFAYVGFDGVATLGEETKKPGRDIPIGLVGSMLIVITTYSLLAAIVCLMQPYNQIDVDAPFTIAFESVGMNWAKLLVGLGALKGMTTVLLATIIAESRYFTHIARTHMAPPILAVVHKKLGTPVNAAVIMTATNCLVAFFTSLDVLASLLSISTLFIFSLVAIGLLVRRYYSTGVTSDQDRNKLILFLVLIVCSSTGMAVLWAWGVNRWLVYLFVMGIWFSATLGIRLKVKQARIPKLWGAPFVPWLPSGSIALNLFMMGSIDGASFLRFMGWTAVLLTYYFLVGLHASYDASKETVKMEYDSNEVERGNDGARAPATTEPVELNTITTSNN</sequence>
<keyword evidence="12" id="KW-1185">Reference proteome</keyword>
<dbReference type="Gene3D" id="1.20.1740.10">
    <property type="entry name" value="Amino acid/polyamine transporter I"/>
    <property type="match status" value="1"/>
</dbReference>
<protein>
    <recommendedName>
        <fullName evidence="10">Cationic amino acid transporter C-terminal domain-containing protein</fullName>
    </recommendedName>
</protein>
<dbReference type="GO" id="GO:0015189">
    <property type="term" value="F:L-lysine transmembrane transporter activity"/>
    <property type="evidence" value="ECO:0007669"/>
    <property type="project" value="TreeGrafter"/>
</dbReference>
<feature type="transmembrane region" description="Helical" evidence="9">
    <location>
        <begin position="446"/>
        <end position="469"/>
    </location>
</feature>
<feature type="transmembrane region" description="Helical" evidence="9">
    <location>
        <begin position="557"/>
        <end position="577"/>
    </location>
</feature>
<feature type="transmembrane region" description="Helical" evidence="9">
    <location>
        <begin position="328"/>
        <end position="347"/>
    </location>
</feature>
<feature type="compositionally biased region" description="Low complexity" evidence="8">
    <location>
        <begin position="11"/>
        <end position="56"/>
    </location>
</feature>
<keyword evidence="7 9" id="KW-0472">Membrane</keyword>
<keyword evidence="5" id="KW-0029">Amino-acid transport</keyword>
<keyword evidence="4 9" id="KW-0812">Transmembrane</keyword>
<comment type="caution">
    <text evidence="11">The sequence shown here is derived from an EMBL/GenBank/DDBJ whole genome shotgun (WGS) entry which is preliminary data.</text>
</comment>
<feature type="transmembrane region" description="Helical" evidence="9">
    <location>
        <begin position="250"/>
        <end position="270"/>
    </location>
</feature>
<dbReference type="GO" id="GO:0005313">
    <property type="term" value="F:L-glutamate transmembrane transporter activity"/>
    <property type="evidence" value="ECO:0007669"/>
    <property type="project" value="TreeGrafter"/>
</dbReference>
<dbReference type="PANTHER" id="PTHR43243">
    <property type="entry name" value="INNER MEMBRANE TRANSPORTER YGJI-RELATED"/>
    <property type="match status" value="1"/>
</dbReference>
<dbReference type="Pfam" id="PF13520">
    <property type="entry name" value="AA_permease_2"/>
    <property type="match status" value="1"/>
</dbReference>
<feature type="compositionally biased region" description="Low complexity" evidence="8">
    <location>
        <begin position="67"/>
        <end position="93"/>
    </location>
</feature>
<proteinExistence type="inferred from homology"/>
<name>A0A5N6Q6F2_9ASTR</name>
<dbReference type="OrthoDB" id="3900342at2759"/>
<evidence type="ECO:0000256" key="3">
    <source>
        <dbReference type="ARBA" id="ARBA00022448"/>
    </source>
</evidence>
<evidence type="ECO:0000256" key="4">
    <source>
        <dbReference type="ARBA" id="ARBA00022692"/>
    </source>
</evidence>
<evidence type="ECO:0000313" key="11">
    <source>
        <dbReference type="EMBL" id="KAD7480255.1"/>
    </source>
</evidence>
<feature type="transmembrane region" description="Helical" evidence="9">
    <location>
        <begin position="583"/>
        <end position="600"/>
    </location>
</feature>
<feature type="transmembrane region" description="Helical" evidence="9">
    <location>
        <begin position="523"/>
        <end position="545"/>
    </location>
</feature>
<keyword evidence="3" id="KW-0813">Transport</keyword>
<feature type="transmembrane region" description="Helical" evidence="9">
    <location>
        <begin position="612"/>
        <end position="632"/>
    </location>
</feature>
<evidence type="ECO:0000256" key="9">
    <source>
        <dbReference type="SAM" id="Phobius"/>
    </source>
</evidence>
<evidence type="ECO:0000256" key="5">
    <source>
        <dbReference type="ARBA" id="ARBA00022970"/>
    </source>
</evidence>
<dbReference type="EMBL" id="SZYD01000001">
    <property type="protein sequence ID" value="KAD7480255.1"/>
    <property type="molecule type" value="Genomic_DNA"/>
</dbReference>